<feature type="region of interest" description="Disordered" evidence="1">
    <location>
        <begin position="130"/>
        <end position="149"/>
    </location>
</feature>
<dbReference type="InterPro" id="IPR057931">
    <property type="entry name" value="RHH_ERCC6L2"/>
</dbReference>
<evidence type="ECO:0000259" key="2">
    <source>
        <dbReference type="Pfam" id="PF25806"/>
    </source>
</evidence>
<dbReference type="EMBL" id="LRGB01001361">
    <property type="protein sequence ID" value="KZS12578.1"/>
    <property type="molecule type" value="Genomic_DNA"/>
</dbReference>
<evidence type="ECO:0000256" key="1">
    <source>
        <dbReference type="SAM" id="MobiDB-lite"/>
    </source>
</evidence>
<evidence type="ECO:0000313" key="3">
    <source>
        <dbReference type="EMBL" id="KZS12578.1"/>
    </source>
</evidence>
<dbReference type="Proteomes" id="UP000076858">
    <property type="component" value="Unassembled WGS sequence"/>
</dbReference>
<reference evidence="3 4" key="1">
    <citation type="submission" date="2016-03" db="EMBL/GenBank/DDBJ databases">
        <title>EvidentialGene: Evidence-directed Construction of Genes on Genomes.</title>
        <authorList>
            <person name="Gilbert D.G."/>
            <person name="Choi J.-H."/>
            <person name="Mockaitis K."/>
            <person name="Colbourne J."/>
            <person name="Pfrender M."/>
        </authorList>
    </citation>
    <scope>NUCLEOTIDE SEQUENCE [LARGE SCALE GENOMIC DNA]</scope>
    <source>
        <strain evidence="3 4">Xinb3</strain>
        <tissue evidence="3">Complete organism</tissue>
    </source>
</reference>
<keyword evidence="4" id="KW-1185">Reference proteome</keyword>
<feature type="domain" description="ERCC6L2-like ribbon-helix-helix" evidence="2">
    <location>
        <begin position="62"/>
        <end position="114"/>
    </location>
</feature>
<evidence type="ECO:0000313" key="4">
    <source>
        <dbReference type="Proteomes" id="UP000076858"/>
    </source>
</evidence>
<sequence length="390" mass="44201">MGKYYTLGLNFRLLRVLFRKRLFFLSGWKTMSSKRKYQAKEDSINEPKVVALAGQSYLYGQTPAALCRQHFKEIAERLNMTVEELARDVLNRSLGDQLCMLQDFYKSKNQETEAVYQPLLGLSSEELSNYTTPDKSLKKNNKTYEGTGSSVHTKKKSVFLVLSSESESEEKMNYVDPKPLNKAVLTGKQPLCKRTKVQNMNLSRIESSIEATIAFESTSGSEKEQTDKNLSVQEPEIVDLEMKRTEVMPLNDSQSKKLVIEETTKEPLAVKERIRTPVLEEESEEDLEIFLYGESPRRSKPPPRKKFRQLPSQPASETTTDIFDAFDSPSSPRVCTPGLTFEPSYCSPSSRQRDLLSIARDIAAIQRVVASGRKLGDSVSDTIKFTNQTD</sequence>
<dbReference type="AlphaFoldDB" id="A0A164VRE9"/>
<feature type="compositionally biased region" description="Polar residues" evidence="1">
    <location>
        <begin position="310"/>
        <end position="321"/>
    </location>
</feature>
<comment type="caution">
    <text evidence="3">The sequence shown here is derived from an EMBL/GenBank/DDBJ whole genome shotgun (WGS) entry which is preliminary data.</text>
</comment>
<accession>A0A164VRE9</accession>
<proteinExistence type="predicted"/>
<feature type="region of interest" description="Disordered" evidence="1">
    <location>
        <begin position="293"/>
        <end position="321"/>
    </location>
</feature>
<dbReference type="Pfam" id="PF25806">
    <property type="entry name" value="RHH_ERCC6L2"/>
    <property type="match status" value="1"/>
</dbReference>
<protein>
    <recommendedName>
        <fullName evidence="2">ERCC6L2-like ribbon-helix-helix domain-containing protein</fullName>
    </recommendedName>
</protein>
<feature type="compositionally biased region" description="Basic residues" evidence="1">
    <location>
        <begin position="298"/>
        <end position="308"/>
    </location>
</feature>
<name>A0A164VRE9_9CRUS</name>
<organism evidence="3 4">
    <name type="scientific">Daphnia magna</name>
    <dbReference type="NCBI Taxonomy" id="35525"/>
    <lineage>
        <taxon>Eukaryota</taxon>
        <taxon>Metazoa</taxon>
        <taxon>Ecdysozoa</taxon>
        <taxon>Arthropoda</taxon>
        <taxon>Crustacea</taxon>
        <taxon>Branchiopoda</taxon>
        <taxon>Diplostraca</taxon>
        <taxon>Cladocera</taxon>
        <taxon>Anomopoda</taxon>
        <taxon>Daphniidae</taxon>
        <taxon>Daphnia</taxon>
    </lineage>
</organism>
<gene>
    <name evidence="3" type="ORF">APZ42_022767</name>
</gene>